<comment type="subcellular location">
    <subcellularLocation>
        <location evidence="1">Late endosome membrane</location>
        <topology evidence="1">Peripheral membrane protein</topology>
        <orientation evidence="1">Cytoplasmic side</orientation>
    </subcellularLocation>
</comment>
<keyword evidence="7" id="KW-0472">Membrane</keyword>
<proteinExistence type="inferred from homology"/>
<keyword evidence="5" id="KW-0863">Zinc-finger</keyword>
<reference evidence="11" key="1">
    <citation type="submission" date="2022-07" db="EMBL/GenBank/DDBJ databases">
        <authorList>
            <person name="Trinca V."/>
            <person name="Uliana J.V.C."/>
            <person name="Torres T.T."/>
            <person name="Ward R.J."/>
            <person name="Monesi N."/>
        </authorList>
    </citation>
    <scope>NUCLEOTIDE SEQUENCE</scope>
    <source>
        <strain evidence="11">HSMRA1968</strain>
        <tissue evidence="11">Whole embryos</tissue>
    </source>
</reference>
<comment type="caution">
    <text evidence="11">The sequence shown here is derived from an EMBL/GenBank/DDBJ whole genome shotgun (WGS) entry which is preliminary data.</text>
</comment>
<evidence type="ECO:0000256" key="6">
    <source>
        <dbReference type="ARBA" id="ARBA00022833"/>
    </source>
</evidence>
<accession>A0A9Q0MW35</accession>
<dbReference type="Pfam" id="PF26148">
    <property type="entry name" value="VPS18_RING_C"/>
    <property type="match status" value="1"/>
</dbReference>
<comment type="similarity">
    <text evidence="2">Belongs to the VPS18 family.</text>
</comment>
<dbReference type="InterPro" id="IPR007810">
    <property type="entry name" value="Pep3/Vps18_beta-prop"/>
</dbReference>
<dbReference type="PANTHER" id="PTHR23323">
    <property type="entry name" value="VACUOLAR PROTEIN SORTING-ASSOCIATED PROTEIN"/>
    <property type="match status" value="1"/>
</dbReference>
<evidence type="ECO:0000256" key="5">
    <source>
        <dbReference type="ARBA" id="ARBA00022771"/>
    </source>
</evidence>
<dbReference type="GO" id="GO:0030897">
    <property type="term" value="C:HOPS complex"/>
    <property type="evidence" value="ECO:0007669"/>
    <property type="project" value="TreeGrafter"/>
</dbReference>
<protein>
    <recommendedName>
        <fullName evidence="3">Vacuolar protein sorting-associated protein 18 homolog</fullName>
    </recommendedName>
</protein>
<dbReference type="PROSITE" id="PS50236">
    <property type="entry name" value="CHCR"/>
    <property type="match status" value="1"/>
</dbReference>
<dbReference type="GO" id="GO:0048284">
    <property type="term" value="P:organelle fusion"/>
    <property type="evidence" value="ECO:0007669"/>
    <property type="project" value="TreeGrafter"/>
</dbReference>
<keyword evidence="6" id="KW-0862">Zinc</keyword>
<evidence type="ECO:0000259" key="10">
    <source>
        <dbReference type="Pfam" id="PF26148"/>
    </source>
</evidence>
<keyword evidence="12" id="KW-1185">Reference proteome</keyword>
<feature type="domain" description="Pep3/Vps18 RING C-terminal" evidence="10">
    <location>
        <begin position="862"/>
        <end position="959"/>
    </location>
</feature>
<evidence type="ECO:0000256" key="8">
    <source>
        <dbReference type="PROSITE-ProRule" id="PRU01006"/>
    </source>
</evidence>
<dbReference type="OrthoDB" id="1845386at2759"/>
<evidence type="ECO:0000256" key="7">
    <source>
        <dbReference type="ARBA" id="ARBA00023136"/>
    </source>
</evidence>
<name>A0A9Q0MW35_9DIPT</name>
<dbReference type="GO" id="GO:0030674">
    <property type="term" value="F:protein-macromolecule adaptor activity"/>
    <property type="evidence" value="ECO:0007669"/>
    <property type="project" value="TreeGrafter"/>
</dbReference>
<dbReference type="GO" id="GO:0007040">
    <property type="term" value="P:lysosome organization"/>
    <property type="evidence" value="ECO:0007669"/>
    <property type="project" value="TreeGrafter"/>
</dbReference>
<sequence>MTSMFDQYNKTLKREEHPPDISNYTEPKSSGYVSVRIRSEEQPIFSKQKMKLTPPHDILFMTVCNNWLVALMNHQVLLRLFLLQPDKQNEVYLEQHLAGLKVSNLFLDPLGNHLLISLTPKSTGFNPELLYLNRKMNKAKKVEKFKDHEVTAVAFNFENKLESTTGAILIGTSKGLIFETEFGVDGDKVQNNWKQVFDVGKGENCPITGIEFHKVPKTTRYIILVTTLDRLYKFQEEIRVEEKTPYLQNIFNSYLSVPEHIRDFHEIPNKLKYSKLRFNYNPTTNYPKYFGWLTDPGIFSGEIDQAAESHQFIISNEIIPFPTNAETTTSNTSESYTAKRTMYPISFVLTDFHVLLLYTDHITAVSLLNYQTIYEEYFTEQYGRLVDLVKDPCNDTIYAYTSKHIFRYKVHNEQRNVWRMYLDKNEFELAQKYSRDNPAHFDIVLVKQAELFFQQRDYMKSAEIYSKTQSSFEGVCLKFLEINEKPALMTFLQNRLEMLPAQDKTQITMLVVWMVELYLTEMAHFVDNQKVVLQLQKEFDNFMNLPRVVECSRSNRSVIYDLLASHGDNVNLTSLTTVNKDYESVVNQYINQSNFLDALSILRSQNKPELYYKYCPILMEEIPKETTSAIISLGKRLDSVKLLPTLVSIDGDEHVGEVIRYLEFCIHSMGCTELAIHNFLVKLYGRDRPEKLMVYLETQGKDISMVHYDVHYALRVCREHDVKEACVFLQCLLEQWHPAVELALTFNTGLAKFTASQPMERDLRRKLWLRIAEHEIKGKDDVKQALELLKDCDLLRIEDLLPFFSDFEKIDHFKEAICDALKEYNLKIKEQCKDMEESAKSAERVRNDLQMFRNRSVVIASDEQCAICSVYILLKPFFVFPCGHKFHGDCLETQLMNHLSPEDARRLSLLKQQLSSMGTQAQSDTSSLSGTKMSGCDQLKAEIETILGSDCLYCGEIMINSIDQPFIDDWDKVNSDWQ</sequence>
<dbReference type="InterPro" id="IPR058919">
    <property type="entry name" value="Pep3/Vps18_RING_C"/>
</dbReference>
<dbReference type="GO" id="GO:0006886">
    <property type="term" value="P:intracellular protein transport"/>
    <property type="evidence" value="ECO:0007669"/>
    <property type="project" value="UniProtKB-UniRule"/>
</dbReference>
<dbReference type="GO" id="GO:0008270">
    <property type="term" value="F:zinc ion binding"/>
    <property type="evidence" value="ECO:0007669"/>
    <property type="project" value="UniProtKB-KW"/>
</dbReference>
<dbReference type="GO" id="GO:0007032">
    <property type="term" value="P:endosome organization"/>
    <property type="evidence" value="ECO:0007669"/>
    <property type="project" value="TreeGrafter"/>
</dbReference>
<dbReference type="SUPFAM" id="SSF57850">
    <property type="entry name" value="RING/U-box"/>
    <property type="match status" value="1"/>
</dbReference>
<keyword evidence="4" id="KW-0479">Metal-binding</keyword>
<dbReference type="PANTHER" id="PTHR23323:SF26">
    <property type="entry name" value="VACUOLAR PROTEIN SORTING-ASSOCIATED PROTEIN 18 HOMOLOG"/>
    <property type="match status" value="1"/>
</dbReference>
<evidence type="ECO:0000256" key="1">
    <source>
        <dbReference type="ARBA" id="ARBA00004492"/>
    </source>
</evidence>
<evidence type="ECO:0000313" key="12">
    <source>
        <dbReference type="Proteomes" id="UP001151699"/>
    </source>
</evidence>
<dbReference type="Pfam" id="PF05131">
    <property type="entry name" value="Pep3_Vps18"/>
    <property type="match status" value="1"/>
</dbReference>
<dbReference type="EMBL" id="WJQU01000003">
    <property type="protein sequence ID" value="KAJ6637632.1"/>
    <property type="molecule type" value="Genomic_DNA"/>
</dbReference>
<dbReference type="AlphaFoldDB" id="A0A9Q0MW35"/>
<evidence type="ECO:0000256" key="3">
    <source>
        <dbReference type="ARBA" id="ARBA00017338"/>
    </source>
</evidence>
<feature type="domain" description="Pep3/Vps18 beta-propeller" evidence="9">
    <location>
        <begin position="43"/>
        <end position="410"/>
    </location>
</feature>
<evidence type="ECO:0000259" key="9">
    <source>
        <dbReference type="Pfam" id="PF05131"/>
    </source>
</evidence>
<evidence type="ECO:0000256" key="4">
    <source>
        <dbReference type="ARBA" id="ARBA00022723"/>
    </source>
</evidence>
<dbReference type="InterPro" id="IPR013083">
    <property type="entry name" value="Znf_RING/FYVE/PHD"/>
</dbReference>
<dbReference type="GO" id="GO:0006904">
    <property type="term" value="P:vesicle docking involved in exocytosis"/>
    <property type="evidence" value="ECO:0007669"/>
    <property type="project" value="TreeGrafter"/>
</dbReference>
<organism evidence="11 12">
    <name type="scientific">Pseudolycoriella hygida</name>
    <dbReference type="NCBI Taxonomy" id="35572"/>
    <lineage>
        <taxon>Eukaryota</taxon>
        <taxon>Metazoa</taxon>
        <taxon>Ecdysozoa</taxon>
        <taxon>Arthropoda</taxon>
        <taxon>Hexapoda</taxon>
        <taxon>Insecta</taxon>
        <taxon>Pterygota</taxon>
        <taxon>Neoptera</taxon>
        <taxon>Endopterygota</taxon>
        <taxon>Diptera</taxon>
        <taxon>Nematocera</taxon>
        <taxon>Sciaroidea</taxon>
        <taxon>Sciaridae</taxon>
        <taxon>Pseudolycoriella</taxon>
    </lineage>
</organism>
<dbReference type="GO" id="GO:0008333">
    <property type="term" value="P:endosome to lysosome transport"/>
    <property type="evidence" value="ECO:0007669"/>
    <property type="project" value="TreeGrafter"/>
</dbReference>
<evidence type="ECO:0000313" key="11">
    <source>
        <dbReference type="EMBL" id="KAJ6637632.1"/>
    </source>
</evidence>
<dbReference type="GO" id="GO:0031902">
    <property type="term" value="C:late endosome membrane"/>
    <property type="evidence" value="ECO:0007669"/>
    <property type="project" value="UniProtKB-SubCell"/>
</dbReference>
<dbReference type="InterPro" id="IPR000547">
    <property type="entry name" value="Clathrin_H-chain/VPS_repeat"/>
</dbReference>
<dbReference type="Proteomes" id="UP001151699">
    <property type="component" value="Chromosome X"/>
</dbReference>
<feature type="repeat" description="CHCR" evidence="8">
    <location>
        <begin position="630"/>
        <end position="784"/>
    </location>
</feature>
<gene>
    <name evidence="11" type="primary">dor</name>
    <name evidence="11" type="ORF">Bhyg_10363</name>
</gene>
<dbReference type="Gene3D" id="3.30.40.10">
    <property type="entry name" value="Zinc/RING finger domain, C3HC4 (zinc finger)"/>
    <property type="match status" value="1"/>
</dbReference>
<evidence type="ECO:0000256" key="2">
    <source>
        <dbReference type="ARBA" id="ARBA00010454"/>
    </source>
</evidence>